<name>A0A7G9G8Q9_9FIRM</name>
<gene>
    <name evidence="2" type="ORF">H9Q79_09470</name>
</gene>
<dbReference type="InterPro" id="IPR011604">
    <property type="entry name" value="PDDEXK-like_dom_sf"/>
</dbReference>
<dbReference type="Pfam" id="PF10926">
    <property type="entry name" value="DUF2800"/>
    <property type="match status" value="1"/>
</dbReference>
<reference evidence="2 3" key="1">
    <citation type="submission" date="2020-08" db="EMBL/GenBank/DDBJ databases">
        <authorList>
            <person name="Liu C."/>
            <person name="Sun Q."/>
        </authorList>
    </citation>
    <scope>NUCLEOTIDE SEQUENCE [LARGE SCALE GENOMIC DNA]</scope>
    <source>
        <strain evidence="2 3">NSJ-29</strain>
    </source>
</reference>
<keyword evidence="3" id="KW-1185">Reference proteome</keyword>
<sequence length="399" mass="44851">MSGKKHSLLSASGAHRWLACPPSAKLELQFPDTTSEAASEGTLVHDLAELKLKHHFFTNDLPRSKFTREVNKLKKKPLWQDEMMRHTDTYLDYVNTAAMAFEHDPSKGIEKRVYFGAYTLADQEDENEGYGTADCILIGGETLQVIDFKYGKGVPVSAEGNPQLALYALGAYEMYKMLYPIERVKLSIVQPRLSDGASEWDTTISELLAWGEYVKRQAALALEGEGEYHPGEQQCRFCRARAQCRARAEENVRLAFQVGKKPPLITTDEAGQYLLQGEDVAKWLKDLQEWALSECLAGREVPGWKAVEGRGSREWTDMETAFEVLQQAGINRAVLYEEKPLTLAQVEKVVGKKDFEDAVGAYVVKNPGKPTLVKESDKREAIKNKITAVEAFKEEKDHE</sequence>
<dbReference type="RefSeq" id="WP_118643297.1">
    <property type="nucleotide sequence ID" value="NZ_CP060635.1"/>
</dbReference>
<evidence type="ECO:0000256" key="1">
    <source>
        <dbReference type="ARBA" id="ARBA00022801"/>
    </source>
</evidence>
<accession>A0A7G9G8Q9</accession>
<dbReference type="AlphaFoldDB" id="A0A7G9G8Q9"/>
<evidence type="ECO:0000313" key="2">
    <source>
        <dbReference type="EMBL" id="QNM07191.1"/>
    </source>
</evidence>
<dbReference type="KEGG" id="whj:H9Q79_09470"/>
<dbReference type="GO" id="GO:0016787">
    <property type="term" value="F:hydrolase activity"/>
    <property type="evidence" value="ECO:0007669"/>
    <property type="project" value="UniProtKB-KW"/>
</dbReference>
<dbReference type="InterPro" id="IPR021229">
    <property type="entry name" value="DUF2800"/>
</dbReference>
<dbReference type="EMBL" id="CP060635">
    <property type="protein sequence ID" value="QNM07191.1"/>
    <property type="molecule type" value="Genomic_DNA"/>
</dbReference>
<organism evidence="2 3">
    <name type="scientific">Wansuia hejianensis</name>
    <dbReference type="NCBI Taxonomy" id="2763667"/>
    <lineage>
        <taxon>Bacteria</taxon>
        <taxon>Bacillati</taxon>
        <taxon>Bacillota</taxon>
        <taxon>Clostridia</taxon>
        <taxon>Lachnospirales</taxon>
        <taxon>Lachnospiraceae</taxon>
        <taxon>Wansuia</taxon>
    </lineage>
</organism>
<protein>
    <submittedName>
        <fullName evidence="2">DUF2800 domain-containing protein</fullName>
    </submittedName>
</protein>
<proteinExistence type="predicted"/>
<keyword evidence="1" id="KW-0378">Hydrolase</keyword>
<evidence type="ECO:0000313" key="3">
    <source>
        <dbReference type="Proteomes" id="UP000515860"/>
    </source>
</evidence>
<dbReference type="Proteomes" id="UP000515860">
    <property type="component" value="Chromosome"/>
</dbReference>
<dbReference type="Gene3D" id="3.90.320.10">
    <property type="match status" value="1"/>
</dbReference>